<evidence type="ECO:0000256" key="9">
    <source>
        <dbReference type="SAM" id="Phobius"/>
    </source>
</evidence>
<evidence type="ECO:0000256" key="8">
    <source>
        <dbReference type="ARBA" id="ARBA00023136"/>
    </source>
</evidence>
<protein>
    <submittedName>
        <fullName evidence="10">Potassium-transporting ATPase subunit KdpA</fullName>
    </submittedName>
</protein>
<keyword evidence="3" id="KW-0633">Potassium transport</keyword>
<keyword evidence="2" id="KW-1003">Cell membrane</keyword>
<keyword evidence="1" id="KW-0813">Transport</keyword>
<dbReference type="Proteomes" id="UP000663992">
    <property type="component" value="Unassembled WGS sequence"/>
</dbReference>
<keyword evidence="5" id="KW-0630">Potassium</keyword>
<evidence type="ECO:0000256" key="7">
    <source>
        <dbReference type="ARBA" id="ARBA00023065"/>
    </source>
</evidence>
<evidence type="ECO:0000256" key="6">
    <source>
        <dbReference type="ARBA" id="ARBA00022989"/>
    </source>
</evidence>
<gene>
    <name evidence="10" type="ORF">J0A65_26750</name>
</gene>
<organism evidence="10 11">
    <name type="scientific">Bowmanella yangjiangensis</name>
    <dbReference type="NCBI Taxonomy" id="2811230"/>
    <lineage>
        <taxon>Bacteria</taxon>
        <taxon>Pseudomonadati</taxon>
        <taxon>Pseudomonadota</taxon>
        <taxon>Gammaproteobacteria</taxon>
        <taxon>Alteromonadales</taxon>
        <taxon>Alteromonadaceae</taxon>
        <taxon>Bowmanella</taxon>
    </lineage>
</organism>
<dbReference type="RefSeq" id="WP_206597199.1">
    <property type="nucleotide sequence ID" value="NZ_JAFKCS010000802.1"/>
</dbReference>
<feature type="transmembrane region" description="Helical" evidence="9">
    <location>
        <begin position="6"/>
        <end position="28"/>
    </location>
</feature>
<keyword evidence="4 9" id="KW-0812">Transmembrane</keyword>
<keyword evidence="7" id="KW-0406">Ion transport</keyword>
<reference evidence="10 11" key="1">
    <citation type="submission" date="2021-03" db="EMBL/GenBank/DDBJ databases">
        <title>novel species isolated from a fishpond in China.</title>
        <authorList>
            <person name="Lu H."/>
            <person name="Cai Z."/>
        </authorList>
    </citation>
    <scope>NUCLEOTIDE SEQUENCE [LARGE SCALE GENOMIC DNA]</scope>
    <source>
        <strain evidence="10 11">Y57</strain>
    </source>
</reference>
<keyword evidence="8 9" id="KW-0472">Membrane</keyword>
<dbReference type="InterPro" id="IPR004623">
    <property type="entry name" value="KdpA"/>
</dbReference>
<proteinExistence type="predicted"/>
<feature type="non-terminal residue" evidence="10">
    <location>
        <position position="92"/>
    </location>
</feature>
<sequence>MHDNDWLLLAAFFLLVLAPAPFLGRYFYRVMEGQRTWLSPLLQPLERACYRVAGIDPQQEQGWRGYSLALLAFTLVCLLVLTGILLLQGALP</sequence>
<evidence type="ECO:0000256" key="1">
    <source>
        <dbReference type="ARBA" id="ARBA00022448"/>
    </source>
</evidence>
<evidence type="ECO:0000256" key="3">
    <source>
        <dbReference type="ARBA" id="ARBA00022538"/>
    </source>
</evidence>
<comment type="caution">
    <text evidence="10">The sequence shown here is derived from an EMBL/GenBank/DDBJ whole genome shotgun (WGS) entry which is preliminary data.</text>
</comment>
<accession>A0ABS3D4E7</accession>
<evidence type="ECO:0000256" key="4">
    <source>
        <dbReference type="ARBA" id="ARBA00022692"/>
    </source>
</evidence>
<dbReference type="PANTHER" id="PTHR30607:SF2">
    <property type="entry name" value="POTASSIUM-TRANSPORTING ATPASE POTASSIUM-BINDING SUBUNIT"/>
    <property type="match status" value="1"/>
</dbReference>
<feature type="transmembrane region" description="Helical" evidence="9">
    <location>
        <begin position="68"/>
        <end position="91"/>
    </location>
</feature>
<evidence type="ECO:0000313" key="11">
    <source>
        <dbReference type="Proteomes" id="UP000663992"/>
    </source>
</evidence>
<keyword evidence="6 9" id="KW-1133">Transmembrane helix</keyword>
<keyword evidence="11" id="KW-1185">Reference proteome</keyword>
<evidence type="ECO:0000313" key="10">
    <source>
        <dbReference type="EMBL" id="MBN7823496.1"/>
    </source>
</evidence>
<evidence type="ECO:0000256" key="2">
    <source>
        <dbReference type="ARBA" id="ARBA00022475"/>
    </source>
</evidence>
<dbReference type="EMBL" id="JAFKCS010000802">
    <property type="protein sequence ID" value="MBN7823496.1"/>
    <property type="molecule type" value="Genomic_DNA"/>
</dbReference>
<dbReference type="Pfam" id="PF03814">
    <property type="entry name" value="KdpA"/>
    <property type="match status" value="1"/>
</dbReference>
<name>A0ABS3D4E7_9ALTE</name>
<dbReference type="PANTHER" id="PTHR30607">
    <property type="entry name" value="POTASSIUM-TRANSPORTING ATPASE A CHAIN"/>
    <property type="match status" value="1"/>
</dbReference>
<evidence type="ECO:0000256" key="5">
    <source>
        <dbReference type="ARBA" id="ARBA00022958"/>
    </source>
</evidence>